<evidence type="ECO:0000313" key="5">
    <source>
        <dbReference type="Proteomes" id="UP000541535"/>
    </source>
</evidence>
<dbReference type="EMBL" id="JACHXD010000003">
    <property type="protein sequence ID" value="MBB3118126.1"/>
    <property type="molecule type" value="Genomic_DNA"/>
</dbReference>
<gene>
    <name evidence="4" type="ORF">FHS03_001157</name>
</gene>
<dbReference type="SUPFAM" id="SSF51735">
    <property type="entry name" value="NAD(P)-binding Rossmann-fold domains"/>
    <property type="match status" value="1"/>
</dbReference>
<keyword evidence="5" id="KW-1185">Reference proteome</keyword>
<comment type="caution">
    <text evidence="4">The sequence shown here is derived from an EMBL/GenBank/DDBJ whole genome shotgun (WGS) entry which is preliminary data.</text>
</comment>
<dbReference type="AlphaFoldDB" id="A0A7W5B7R9"/>
<dbReference type="Proteomes" id="UP000541535">
    <property type="component" value="Unassembled WGS sequence"/>
</dbReference>
<reference evidence="4 5" key="1">
    <citation type="submission" date="2020-08" db="EMBL/GenBank/DDBJ databases">
        <title>Genomic Encyclopedia of Type Strains, Phase III (KMG-III): the genomes of soil and plant-associated and newly described type strains.</title>
        <authorList>
            <person name="Whitman W."/>
        </authorList>
    </citation>
    <scope>NUCLEOTIDE SEQUENCE [LARGE SCALE GENOMIC DNA]</scope>
    <source>
        <strain evidence="4 5">CECT 8897</strain>
    </source>
</reference>
<organism evidence="4 5">
    <name type="scientific">Pseudoduganella violacea</name>
    <dbReference type="NCBI Taxonomy" id="1715466"/>
    <lineage>
        <taxon>Bacteria</taxon>
        <taxon>Pseudomonadati</taxon>
        <taxon>Pseudomonadota</taxon>
        <taxon>Betaproteobacteria</taxon>
        <taxon>Burkholderiales</taxon>
        <taxon>Oxalobacteraceae</taxon>
        <taxon>Telluria group</taxon>
        <taxon>Pseudoduganella</taxon>
    </lineage>
</organism>
<comment type="similarity">
    <text evidence="1">Belongs to the short-chain dehydrogenases/reductases (SDR) family.</text>
</comment>
<keyword evidence="2" id="KW-0521">NADP</keyword>
<dbReference type="PRINTS" id="PR00081">
    <property type="entry name" value="GDHRDH"/>
</dbReference>
<protein>
    <submittedName>
        <fullName evidence="4">NADP-dependent 3-hydroxy acid dehydrogenase YdfG</fullName>
    </submittedName>
</protein>
<dbReference type="PANTHER" id="PTHR43391">
    <property type="entry name" value="RETINOL DEHYDROGENASE-RELATED"/>
    <property type="match status" value="1"/>
</dbReference>
<sequence length="223" mass="23141">MKKRHSSKVILITGACGEVGAAAARLLARDRHRLVLGGSCRRSLERLGEEIRSAGGQADLHLLDVTDADDAQSFALAAHRKHGRVDVLVNSHAEMPLSRLDAMKIREWDRMIDVNVRGVLHSIAAVLPLMQVARAGQIVNIGGGYGQQVGAEAAVYCATRSAVAAISAGLRQEVGGEIRVSLVSSCGQDDSAGALAHAIRSAIVLPESADASGDGAGPQTGSG</sequence>
<accession>A0A7W5B7R9</accession>
<evidence type="ECO:0000256" key="3">
    <source>
        <dbReference type="ARBA" id="ARBA00023002"/>
    </source>
</evidence>
<dbReference type="Gene3D" id="3.40.50.720">
    <property type="entry name" value="NAD(P)-binding Rossmann-like Domain"/>
    <property type="match status" value="1"/>
</dbReference>
<dbReference type="InterPro" id="IPR002347">
    <property type="entry name" value="SDR_fam"/>
</dbReference>
<dbReference type="Pfam" id="PF00106">
    <property type="entry name" value="adh_short"/>
    <property type="match status" value="1"/>
</dbReference>
<evidence type="ECO:0000256" key="2">
    <source>
        <dbReference type="ARBA" id="ARBA00022857"/>
    </source>
</evidence>
<dbReference type="RefSeq" id="WP_183440087.1">
    <property type="nucleotide sequence ID" value="NZ_JACHXD010000003.1"/>
</dbReference>
<dbReference type="PANTHER" id="PTHR43391:SF14">
    <property type="entry name" value="DEHYDROGENASE_REDUCTASE SDR FAMILY PROTEIN 7-LIKE"/>
    <property type="match status" value="1"/>
</dbReference>
<dbReference type="GO" id="GO:0016491">
    <property type="term" value="F:oxidoreductase activity"/>
    <property type="evidence" value="ECO:0007669"/>
    <property type="project" value="UniProtKB-KW"/>
</dbReference>
<name>A0A7W5B7R9_9BURK</name>
<evidence type="ECO:0000313" key="4">
    <source>
        <dbReference type="EMBL" id="MBB3118126.1"/>
    </source>
</evidence>
<keyword evidence="3" id="KW-0560">Oxidoreductase</keyword>
<dbReference type="InterPro" id="IPR036291">
    <property type="entry name" value="NAD(P)-bd_dom_sf"/>
</dbReference>
<dbReference type="CDD" id="cd05233">
    <property type="entry name" value="SDR_c"/>
    <property type="match status" value="1"/>
</dbReference>
<evidence type="ECO:0000256" key="1">
    <source>
        <dbReference type="ARBA" id="ARBA00006484"/>
    </source>
</evidence>
<proteinExistence type="inferred from homology"/>